<reference evidence="1 2" key="2">
    <citation type="journal article" date="2022" name="Mol. Ecol. Resour.">
        <title>The genomes of chicory, endive, great burdock and yacon provide insights into Asteraceae paleo-polyploidization history and plant inulin production.</title>
        <authorList>
            <person name="Fan W."/>
            <person name="Wang S."/>
            <person name="Wang H."/>
            <person name="Wang A."/>
            <person name="Jiang F."/>
            <person name="Liu H."/>
            <person name="Zhao H."/>
            <person name="Xu D."/>
            <person name="Zhang Y."/>
        </authorList>
    </citation>
    <scope>NUCLEOTIDE SEQUENCE [LARGE SCALE GENOMIC DNA]</scope>
    <source>
        <strain evidence="2">cv. Punajuju</strain>
        <tissue evidence="1">Leaves</tissue>
    </source>
</reference>
<reference evidence="2" key="1">
    <citation type="journal article" date="2022" name="Mol. Ecol. Resour.">
        <title>The genomes of chicory, endive, great burdock and yacon provide insights into Asteraceae palaeo-polyploidization history and plant inulin production.</title>
        <authorList>
            <person name="Fan W."/>
            <person name="Wang S."/>
            <person name="Wang H."/>
            <person name="Wang A."/>
            <person name="Jiang F."/>
            <person name="Liu H."/>
            <person name="Zhao H."/>
            <person name="Xu D."/>
            <person name="Zhang Y."/>
        </authorList>
    </citation>
    <scope>NUCLEOTIDE SEQUENCE [LARGE SCALE GENOMIC DNA]</scope>
    <source>
        <strain evidence="2">cv. Punajuju</strain>
    </source>
</reference>
<evidence type="ECO:0000313" key="1">
    <source>
        <dbReference type="EMBL" id="KAI3740643.1"/>
    </source>
</evidence>
<dbReference type="EMBL" id="CM042013">
    <property type="protein sequence ID" value="KAI3740643.1"/>
    <property type="molecule type" value="Genomic_DNA"/>
</dbReference>
<name>A0ACB9D2M9_CICIN</name>
<sequence>MESKLILVSLLIIFARFISASNSRSIIKRLPGFDGDLPFSLETGYIGVGEDEAVQIFYYFVESERNPSEDPLLIYLTGGPGTSVLYSMMYQIGPLNFDVDASYAGNNITLKLNPYSWSKMANVIYIDAPAGAGFAYATTYEASRSSDSLLASDAYDFLRKWFMEHPSFLSNPLYIAGISYMGIILPNVALHVYQGNEGGNEPQMNIKGVISVSPLTDKFGDFNSRFEFAHRVSLISDDVYQATKQACNGNYISMYNHSDNILCSNNLQWVDECTNKINLENILEPLCDPTDPACREATFGLVVAWANKEDVREALHIREGTIGEWEWQNSTIHYDLGKNDTVIYAYDVFSTIPIHKQLLAKKCQYLIICGDHDMVFPHVGTEKWIRNLNLPVVNRWEPWFINDQISGYQMTYAQSEYSLTYATIKGAGHGIALYKPEEALTMVDRWLDSHAYLSDI</sequence>
<evidence type="ECO:0000313" key="2">
    <source>
        <dbReference type="Proteomes" id="UP001055811"/>
    </source>
</evidence>
<proteinExistence type="predicted"/>
<keyword evidence="2" id="KW-1185">Reference proteome</keyword>
<gene>
    <name evidence="1" type="ORF">L2E82_31113</name>
</gene>
<accession>A0ACB9D2M9</accession>
<protein>
    <submittedName>
        <fullName evidence="1">Uncharacterized protein</fullName>
    </submittedName>
</protein>
<organism evidence="1 2">
    <name type="scientific">Cichorium intybus</name>
    <name type="common">Chicory</name>
    <dbReference type="NCBI Taxonomy" id="13427"/>
    <lineage>
        <taxon>Eukaryota</taxon>
        <taxon>Viridiplantae</taxon>
        <taxon>Streptophyta</taxon>
        <taxon>Embryophyta</taxon>
        <taxon>Tracheophyta</taxon>
        <taxon>Spermatophyta</taxon>
        <taxon>Magnoliopsida</taxon>
        <taxon>eudicotyledons</taxon>
        <taxon>Gunneridae</taxon>
        <taxon>Pentapetalae</taxon>
        <taxon>asterids</taxon>
        <taxon>campanulids</taxon>
        <taxon>Asterales</taxon>
        <taxon>Asteraceae</taxon>
        <taxon>Cichorioideae</taxon>
        <taxon>Cichorieae</taxon>
        <taxon>Cichoriinae</taxon>
        <taxon>Cichorium</taxon>
    </lineage>
</organism>
<dbReference type="Proteomes" id="UP001055811">
    <property type="component" value="Linkage Group LG05"/>
</dbReference>
<comment type="caution">
    <text evidence="1">The sequence shown here is derived from an EMBL/GenBank/DDBJ whole genome shotgun (WGS) entry which is preliminary data.</text>
</comment>